<proteinExistence type="predicted"/>
<dbReference type="Pfam" id="PF05598">
    <property type="entry name" value="DUF772"/>
    <property type="match status" value="1"/>
</dbReference>
<accession>A0A4R7K4D5</accession>
<reference evidence="2 3" key="1">
    <citation type="submission" date="2019-03" db="EMBL/GenBank/DDBJ databases">
        <title>Genomic Encyclopedia of Type Strains, Phase IV (KMG-IV): sequencing the most valuable type-strain genomes for metagenomic binning, comparative biology and taxonomic classification.</title>
        <authorList>
            <person name="Goeker M."/>
        </authorList>
    </citation>
    <scope>NUCLEOTIDE SEQUENCE [LARGE SCALE GENOMIC DNA]</scope>
    <source>
        <strain evidence="2 3">DSM 24455</strain>
    </source>
</reference>
<keyword evidence="3" id="KW-1185">Reference proteome</keyword>
<feature type="domain" description="Transposase InsH N-terminal" evidence="1">
    <location>
        <begin position="17"/>
        <end position="107"/>
    </location>
</feature>
<protein>
    <submittedName>
        <fullName evidence="2">Transposase</fullName>
    </submittedName>
</protein>
<dbReference type="AlphaFoldDB" id="A0A4R7K4D5"/>
<evidence type="ECO:0000259" key="1">
    <source>
        <dbReference type="Pfam" id="PF05598"/>
    </source>
</evidence>
<sequence>MYIRQECFLSFEEIIKFQKETKLQMVLAQLDFSILVCKLSKPSHKRGPKGHEILPLLNSLIAMQIEKIKTIHGLVQRLNSDPIFRYNCGFDILKPAPSESTFSRFLDKLSSSVELEEEFKILVLKAKSLGIIDGTEVAIVEQS</sequence>
<evidence type="ECO:0000313" key="3">
    <source>
        <dbReference type="Proteomes" id="UP000295325"/>
    </source>
</evidence>
<comment type="caution">
    <text evidence="2">The sequence shown here is derived from an EMBL/GenBank/DDBJ whole genome shotgun (WGS) entry which is preliminary data.</text>
</comment>
<dbReference type="EMBL" id="SOAZ01000038">
    <property type="protein sequence ID" value="TDT46045.1"/>
    <property type="molecule type" value="Genomic_DNA"/>
</dbReference>
<name>A0A4R7K4D5_9CLOT</name>
<dbReference type="OrthoDB" id="2015878at2"/>
<dbReference type="InterPro" id="IPR008490">
    <property type="entry name" value="Transposase_InsH_N"/>
</dbReference>
<dbReference type="Proteomes" id="UP000295325">
    <property type="component" value="Unassembled WGS sequence"/>
</dbReference>
<dbReference type="RefSeq" id="WP_133629373.1">
    <property type="nucleotide sequence ID" value="NZ_SOAZ01000038.1"/>
</dbReference>
<gene>
    <name evidence="2" type="ORF">EDD71_1381</name>
</gene>
<evidence type="ECO:0000313" key="2">
    <source>
        <dbReference type="EMBL" id="TDT46045.1"/>
    </source>
</evidence>
<organism evidence="2 3">
    <name type="scientific">Fonticella tunisiensis</name>
    <dbReference type="NCBI Taxonomy" id="1096341"/>
    <lineage>
        <taxon>Bacteria</taxon>
        <taxon>Bacillati</taxon>
        <taxon>Bacillota</taxon>
        <taxon>Clostridia</taxon>
        <taxon>Eubacteriales</taxon>
        <taxon>Clostridiaceae</taxon>
        <taxon>Fonticella</taxon>
    </lineage>
</organism>